<dbReference type="EMBL" id="BART01039206">
    <property type="protein sequence ID" value="GAH11698.1"/>
    <property type="molecule type" value="Genomic_DNA"/>
</dbReference>
<dbReference type="Gene3D" id="3.30.1050.10">
    <property type="entry name" value="SCP2 sterol-binding domain"/>
    <property type="match status" value="1"/>
</dbReference>
<name>X1EST8_9ZZZZ</name>
<evidence type="ECO:0000313" key="2">
    <source>
        <dbReference type="EMBL" id="GAH11698.1"/>
    </source>
</evidence>
<accession>X1EST8</accession>
<proteinExistence type="predicted"/>
<reference evidence="2" key="1">
    <citation type="journal article" date="2014" name="Front. Microbiol.">
        <title>High frequency of phylogenetically diverse reductive dehalogenase-homologous genes in deep subseafloor sedimentary metagenomes.</title>
        <authorList>
            <person name="Kawai M."/>
            <person name="Futagami T."/>
            <person name="Toyoda A."/>
            <person name="Takaki Y."/>
            <person name="Nishi S."/>
            <person name="Hori S."/>
            <person name="Arai W."/>
            <person name="Tsubouchi T."/>
            <person name="Morono Y."/>
            <person name="Uchiyama I."/>
            <person name="Ito T."/>
            <person name="Fujiyama A."/>
            <person name="Inagaki F."/>
            <person name="Takami H."/>
        </authorList>
    </citation>
    <scope>NUCLEOTIDE SEQUENCE</scope>
    <source>
        <strain evidence="2">Expedition CK06-06</strain>
    </source>
</reference>
<feature type="domain" description="SCP2" evidence="1">
    <location>
        <begin position="10"/>
        <end position="58"/>
    </location>
</feature>
<evidence type="ECO:0000259" key="1">
    <source>
        <dbReference type="Pfam" id="PF02036"/>
    </source>
</evidence>
<organism evidence="2">
    <name type="scientific">marine sediment metagenome</name>
    <dbReference type="NCBI Taxonomy" id="412755"/>
    <lineage>
        <taxon>unclassified sequences</taxon>
        <taxon>metagenomes</taxon>
        <taxon>ecological metagenomes</taxon>
    </lineage>
</organism>
<dbReference type="SUPFAM" id="SSF55718">
    <property type="entry name" value="SCP-like"/>
    <property type="match status" value="1"/>
</dbReference>
<protein>
    <recommendedName>
        <fullName evidence="1">SCP2 domain-containing protein</fullName>
    </recommendedName>
</protein>
<dbReference type="InterPro" id="IPR036527">
    <property type="entry name" value="SCP2_sterol-bd_dom_sf"/>
</dbReference>
<sequence>NLHYEKGVNPKALFSISFNKDILIQILKNNISGTDAFMKGKINVEGSLSQGLRYIKLFRIFVKYLQKKNGFK</sequence>
<comment type="caution">
    <text evidence="2">The sequence shown here is derived from an EMBL/GenBank/DDBJ whole genome shotgun (WGS) entry which is preliminary data.</text>
</comment>
<dbReference type="AlphaFoldDB" id="X1EST8"/>
<dbReference type="InterPro" id="IPR003033">
    <property type="entry name" value="SCP2_sterol-bd_dom"/>
</dbReference>
<feature type="non-terminal residue" evidence="2">
    <location>
        <position position="1"/>
    </location>
</feature>
<gene>
    <name evidence="2" type="ORF">S01H4_64572</name>
</gene>
<dbReference type="Pfam" id="PF02036">
    <property type="entry name" value="SCP2"/>
    <property type="match status" value="1"/>
</dbReference>